<dbReference type="Proteomes" id="UP000371977">
    <property type="component" value="Unassembled WGS sequence"/>
</dbReference>
<keyword evidence="2" id="KW-1185">Reference proteome</keyword>
<gene>
    <name evidence="1" type="ORF">ESZ50_02170</name>
</gene>
<dbReference type="EMBL" id="SDGZ01000008">
    <property type="protein sequence ID" value="TYC50493.1"/>
    <property type="molecule type" value="Genomic_DNA"/>
</dbReference>
<dbReference type="RefSeq" id="WP_148621965.1">
    <property type="nucleotide sequence ID" value="NZ_SDGZ01000008.1"/>
</dbReference>
<proteinExistence type="predicted"/>
<evidence type="ECO:0000313" key="1">
    <source>
        <dbReference type="EMBL" id="TYC50493.1"/>
    </source>
</evidence>
<dbReference type="AlphaFoldDB" id="A0A6C2CAZ8"/>
<name>A0A6C2CAZ8_9LACO</name>
<sequence>MSAFAISKFFSDRIKDTLSIFSTSTDWPQTNVKLFENDCYELKLKWNVIHGDQEISLFEIDDESRIDASFMTTRIHLSMSILESKFPDYIQTKEYDWELRTDGHNIDFLNSRMEVVGYWLGAMIHLGSYLHPKQVVKSGE</sequence>
<comment type="caution">
    <text evidence="1">The sequence shown here is derived from an EMBL/GenBank/DDBJ whole genome shotgun (WGS) entry which is preliminary data.</text>
</comment>
<reference evidence="1 2" key="1">
    <citation type="submission" date="2019-01" db="EMBL/GenBank/DDBJ databases">
        <title>Weissella sp. nov., a novel lactic acid bacterium isolated from animal feces.</title>
        <authorList>
            <person name="Wang L.-T."/>
        </authorList>
    </citation>
    <scope>NUCLEOTIDE SEQUENCE [LARGE SCALE GENOMIC DNA]</scope>
    <source>
        <strain evidence="1 2">8H-2</strain>
    </source>
</reference>
<evidence type="ECO:0000313" key="2">
    <source>
        <dbReference type="Proteomes" id="UP000371977"/>
    </source>
</evidence>
<accession>A0A6C2CAZ8</accession>
<organism evidence="1 2">
    <name type="scientific">Weissella muntiaci</name>
    <dbReference type="NCBI Taxonomy" id="2508881"/>
    <lineage>
        <taxon>Bacteria</taxon>
        <taxon>Bacillati</taxon>
        <taxon>Bacillota</taxon>
        <taxon>Bacilli</taxon>
        <taxon>Lactobacillales</taxon>
        <taxon>Lactobacillaceae</taxon>
        <taxon>Weissella</taxon>
    </lineage>
</organism>
<protein>
    <submittedName>
        <fullName evidence="1">Uncharacterized protein</fullName>
    </submittedName>
</protein>